<gene>
    <name evidence="1" type="ORF">UFOPK1392_00489</name>
    <name evidence="2" type="ORF">UFOPK3733_01886</name>
</gene>
<dbReference type="EMBL" id="CAFBNC010000126">
    <property type="protein sequence ID" value="CAB4951176.1"/>
    <property type="molecule type" value="Genomic_DNA"/>
</dbReference>
<dbReference type="AlphaFoldDB" id="A0A6J7K5Z7"/>
<evidence type="ECO:0000313" key="2">
    <source>
        <dbReference type="EMBL" id="CAB4951176.1"/>
    </source>
</evidence>
<dbReference type="InterPro" id="IPR038071">
    <property type="entry name" value="UROD/MetE-like_sf"/>
</dbReference>
<dbReference type="Gene3D" id="3.20.20.210">
    <property type="match status" value="1"/>
</dbReference>
<name>A0A6J7K5Z7_9ZZZZ</name>
<reference evidence="2" key="1">
    <citation type="submission" date="2020-05" db="EMBL/GenBank/DDBJ databases">
        <authorList>
            <person name="Chiriac C."/>
            <person name="Salcher M."/>
            <person name="Ghai R."/>
            <person name="Kavagutti S V."/>
        </authorList>
    </citation>
    <scope>NUCLEOTIDE SEQUENCE</scope>
</reference>
<sequence length="339" mass="35373">MSLRAPGEILPAGLSTGIGHLPHYDPGEAVEFVLRHSPRLPSAPALPARSRREGMIAQAAAGIAGVTVDDLGALHIDHGALDPDAPLLDTEFRGDAFVGLRAFLTAVADRVGPLKVSTTGPITLGLALHEAGIDAELAFRIAGTVVRQRSAALTAHVLRRVPQAQLVLFLDEPAMGMLSEPGFPIAPSEGVDLVSGALAVVEAIAVTGLHCCTTADYRLLMSVGPRILSVPVRAEVSAHAGLFGDFLERGGWMAWGAVPTDGPVGTTVDRLWRRLALLGRGLVEDGLDPQLLLAHSIITPTCGLAQHGVTQAELVMELTSAVAERLQKQAAGFPFSVGV</sequence>
<dbReference type="SUPFAM" id="SSF51726">
    <property type="entry name" value="UROD/MetE-like"/>
    <property type="match status" value="1"/>
</dbReference>
<dbReference type="EMBL" id="CAEMXZ010000014">
    <property type="protein sequence ID" value="CAB4322752.1"/>
    <property type="molecule type" value="Genomic_DNA"/>
</dbReference>
<proteinExistence type="predicted"/>
<evidence type="ECO:0000313" key="1">
    <source>
        <dbReference type="EMBL" id="CAB4322752.1"/>
    </source>
</evidence>
<accession>A0A6J7K5Z7</accession>
<protein>
    <submittedName>
        <fullName evidence="2">Unannotated protein</fullName>
    </submittedName>
</protein>
<organism evidence="2">
    <name type="scientific">freshwater metagenome</name>
    <dbReference type="NCBI Taxonomy" id="449393"/>
    <lineage>
        <taxon>unclassified sequences</taxon>
        <taxon>metagenomes</taxon>
        <taxon>ecological metagenomes</taxon>
    </lineage>
</organism>